<dbReference type="Gene3D" id="1.10.3210.10">
    <property type="entry name" value="Hypothetical protein af1432"/>
    <property type="match status" value="1"/>
</dbReference>
<feature type="domain" description="Response regulatory" evidence="3">
    <location>
        <begin position="11"/>
        <end position="127"/>
    </location>
</feature>
<gene>
    <name evidence="5" type="ORF">ACFO5W_10925</name>
</gene>
<dbReference type="InterPro" id="IPR003607">
    <property type="entry name" value="HD/PDEase_dom"/>
</dbReference>
<name>A0ABV9C297_9GAMM</name>
<dbReference type="InterPro" id="IPR011006">
    <property type="entry name" value="CheY-like_superfamily"/>
</dbReference>
<dbReference type="PANTHER" id="PTHR45228:SF5">
    <property type="entry name" value="CYCLIC DI-GMP PHOSPHODIESTERASE VC_1348-RELATED"/>
    <property type="match status" value="1"/>
</dbReference>
<dbReference type="PROSITE" id="PS51832">
    <property type="entry name" value="HD_GYP"/>
    <property type="match status" value="1"/>
</dbReference>
<evidence type="ECO:0000256" key="1">
    <source>
        <dbReference type="PROSITE-ProRule" id="PRU00169"/>
    </source>
</evidence>
<evidence type="ECO:0000313" key="6">
    <source>
        <dbReference type="Proteomes" id="UP001595961"/>
    </source>
</evidence>
<comment type="caution">
    <text evidence="5">The sequence shown here is derived from an EMBL/GenBank/DDBJ whole genome shotgun (WGS) entry which is preliminary data.</text>
</comment>
<dbReference type="CDD" id="cd00077">
    <property type="entry name" value="HDc"/>
    <property type="match status" value="1"/>
</dbReference>
<accession>A0ABV9C297</accession>
<dbReference type="CDD" id="cd19920">
    <property type="entry name" value="REC_PA4781-like"/>
    <property type="match status" value="1"/>
</dbReference>
<dbReference type="Pfam" id="PF13487">
    <property type="entry name" value="HD_5"/>
    <property type="match status" value="1"/>
</dbReference>
<feature type="coiled-coil region" evidence="2">
    <location>
        <begin position="126"/>
        <end position="153"/>
    </location>
</feature>
<dbReference type="RefSeq" id="WP_266149059.1">
    <property type="nucleotide sequence ID" value="NZ_CP064028.1"/>
</dbReference>
<evidence type="ECO:0000259" key="4">
    <source>
        <dbReference type="PROSITE" id="PS51832"/>
    </source>
</evidence>
<dbReference type="InterPro" id="IPR037522">
    <property type="entry name" value="HD_GYP_dom"/>
</dbReference>
<dbReference type="PROSITE" id="PS50110">
    <property type="entry name" value="RESPONSE_REGULATORY"/>
    <property type="match status" value="1"/>
</dbReference>
<keyword evidence="1" id="KW-0597">Phosphoprotein</keyword>
<organism evidence="5 6">
    <name type="scientific">Dyella halodurans</name>
    <dbReference type="NCBI Taxonomy" id="1920171"/>
    <lineage>
        <taxon>Bacteria</taxon>
        <taxon>Pseudomonadati</taxon>
        <taxon>Pseudomonadota</taxon>
        <taxon>Gammaproteobacteria</taxon>
        <taxon>Lysobacterales</taxon>
        <taxon>Rhodanobacteraceae</taxon>
        <taxon>Dyella</taxon>
    </lineage>
</organism>
<reference evidence="6" key="1">
    <citation type="journal article" date="2019" name="Int. J. Syst. Evol. Microbiol.">
        <title>The Global Catalogue of Microorganisms (GCM) 10K type strain sequencing project: providing services to taxonomists for standard genome sequencing and annotation.</title>
        <authorList>
            <consortium name="The Broad Institute Genomics Platform"/>
            <consortium name="The Broad Institute Genome Sequencing Center for Infectious Disease"/>
            <person name="Wu L."/>
            <person name="Ma J."/>
        </authorList>
    </citation>
    <scope>NUCLEOTIDE SEQUENCE [LARGE SCALE GENOMIC DNA]</scope>
    <source>
        <strain evidence="6">CCM 4481</strain>
    </source>
</reference>
<dbReference type="InterPro" id="IPR052020">
    <property type="entry name" value="Cyclic_di-GMP/3'3'-cGAMP_PDE"/>
</dbReference>
<dbReference type="InterPro" id="IPR001789">
    <property type="entry name" value="Sig_transdc_resp-reg_receiver"/>
</dbReference>
<proteinExistence type="predicted"/>
<evidence type="ECO:0000313" key="5">
    <source>
        <dbReference type="EMBL" id="MFC4527144.1"/>
    </source>
</evidence>
<evidence type="ECO:0000256" key="2">
    <source>
        <dbReference type="SAM" id="Coils"/>
    </source>
</evidence>
<dbReference type="SMART" id="SM00471">
    <property type="entry name" value="HDc"/>
    <property type="match status" value="1"/>
</dbReference>
<dbReference type="Pfam" id="PF00072">
    <property type="entry name" value="Response_reg"/>
    <property type="match status" value="1"/>
</dbReference>
<dbReference type="SMART" id="SM00448">
    <property type="entry name" value="REC"/>
    <property type="match status" value="1"/>
</dbReference>
<feature type="modified residue" description="4-aspartylphosphate" evidence="1">
    <location>
        <position position="60"/>
    </location>
</feature>
<dbReference type="Proteomes" id="UP001595961">
    <property type="component" value="Unassembled WGS sequence"/>
</dbReference>
<dbReference type="Gene3D" id="3.40.50.2300">
    <property type="match status" value="1"/>
</dbReference>
<keyword evidence="2" id="KW-0175">Coiled coil</keyword>
<dbReference type="PANTHER" id="PTHR45228">
    <property type="entry name" value="CYCLIC DI-GMP PHOSPHODIESTERASE TM_0186-RELATED"/>
    <property type="match status" value="1"/>
</dbReference>
<dbReference type="EMBL" id="JBHSGA010000017">
    <property type="protein sequence ID" value="MFC4527144.1"/>
    <property type="molecule type" value="Genomic_DNA"/>
</dbReference>
<sequence>MSATDSTKVPAVLVVDDASDNRMILTELLKPLYRVMEAANGEEALVIVEGADKPDIILLDVMMPGMNGFEVCRRLKARADTRDIPVIFLTSLNATEDETRGLVLGAVDYISKPVNPPVVTTRVANHLRLKAAADFLRNQNEFLEQEVARRIAEITAVQEVAILALTSLAETRDNETGSHVRRTQHFVKALADHLKDHPRFSAELDELSRKLLFQSAPLHDIGKIGIPDVILLKPGRLTPEEFEVMKTHTTLGRDAIQHAEDQLGMNVPFLRLAKEIAYSHQERWNGSGYPQGKKGDDIPVSARIMAVADVYDALISPRVYKKAMSHEDAVAKIVEKRGIDFDPDVVDAFLALQGEFRTIAGRFQEDDQDRADKWLREGGGG</sequence>
<dbReference type="SUPFAM" id="SSF109604">
    <property type="entry name" value="HD-domain/PDEase-like"/>
    <property type="match status" value="1"/>
</dbReference>
<protein>
    <submittedName>
        <fullName evidence="5">Two-component system response regulator</fullName>
    </submittedName>
</protein>
<feature type="domain" description="HD-GYP" evidence="4">
    <location>
        <begin position="154"/>
        <end position="365"/>
    </location>
</feature>
<keyword evidence="6" id="KW-1185">Reference proteome</keyword>
<dbReference type="SUPFAM" id="SSF52172">
    <property type="entry name" value="CheY-like"/>
    <property type="match status" value="1"/>
</dbReference>
<evidence type="ECO:0000259" key="3">
    <source>
        <dbReference type="PROSITE" id="PS50110"/>
    </source>
</evidence>